<gene>
    <name evidence="1" type="ORF">GD597_04665</name>
</gene>
<accession>A0A8J8FBL9</accession>
<reference evidence="1" key="1">
    <citation type="submission" date="2019-10" db="EMBL/GenBank/DDBJ databases">
        <title>Draft genome sequence of Panacibacter sp. KCS-6.</title>
        <authorList>
            <person name="Yim K.J."/>
        </authorList>
    </citation>
    <scope>NUCLEOTIDE SEQUENCE</scope>
    <source>
        <strain evidence="1">KCS-6</strain>
    </source>
</reference>
<name>A0A8J8FBL9_9BACT</name>
<comment type="caution">
    <text evidence="1">The sequence shown here is derived from an EMBL/GenBank/DDBJ whole genome shotgun (WGS) entry which is preliminary data.</text>
</comment>
<sequence>MTFTPHISIYPEGKFDYEWLGDNLTRATLIFSKNLDYNKNLVRKRVNIHLGDEVRAHTEGSIKSIWIKNTIDTSLVLTDVAKIEIVLKIIYDAVITIAEFVGWDGAGFEKAYRLSLADKGKFIWHSQIKANKNRTIKARIKISLDKDGRVPIIAEFFDNKLNQQFEVGIIDTFLHFVDWERVFEKPVWFGNEKFGFSFYNSQLLILANSTLRHSEIVIAEKSWSREEVEGGLKRLTFRHFANDKEMIEWASE</sequence>
<organism evidence="1 2">
    <name type="scientific">Limnovirga soli</name>
    <dbReference type="NCBI Taxonomy" id="2656915"/>
    <lineage>
        <taxon>Bacteria</taxon>
        <taxon>Pseudomonadati</taxon>
        <taxon>Bacteroidota</taxon>
        <taxon>Chitinophagia</taxon>
        <taxon>Chitinophagales</taxon>
        <taxon>Chitinophagaceae</taxon>
        <taxon>Limnovirga</taxon>
    </lineage>
</organism>
<dbReference type="Proteomes" id="UP000598971">
    <property type="component" value="Unassembled WGS sequence"/>
</dbReference>
<dbReference type="AlphaFoldDB" id="A0A8J8FBL9"/>
<dbReference type="EMBL" id="WHPF01000003">
    <property type="protein sequence ID" value="NNV54745.1"/>
    <property type="molecule type" value="Genomic_DNA"/>
</dbReference>
<evidence type="ECO:0000313" key="1">
    <source>
        <dbReference type="EMBL" id="NNV54745.1"/>
    </source>
</evidence>
<dbReference type="RefSeq" id="WP_171606670.1">
    <property type="nucleotide sequence ID" value="NZ_WHPF01000003.1"/>
</dbReference>
<proteinExistence type="predicted"/>
<keyword evidence="2" id="KW-1185">Reference proteome</keyword>
<protein>
    <submittedName>
        <fullName evidence="1">Uncharacterized protein</fullName>
    </submittedName>
</protein>
<evidence type="ECO:0000313" key="2">
    <source>
        <dbReference type="Proteomes" id="UP000598971"/>
    </source>
</evidence>